<protein>
    <submittedName>
        <fullName evidence="1">Uncharacterized protein</fullName>
    </submittedName>
</protein>
<reference evidence="1" key="2">
    <citation type="journal article" date="2015" name="Fish Shellfish Immunol.">
        <title>Early steps in the European eel (Anguilla anguilla)-Vibrio vulnificus interaction in the gills: Role of the RtxA13 toxin.</title>
        <authorList>
            <person name="Callol A."/>
            <person name="Pajuelo D."/>
            <person name="Ebbesson L."/>
            <person name="Teles M."/>
            <person name="MacKenzie S."/>
            <person name="Amaro C."/>
        </authorList>
    </citation>
    <scope>NUCLEOTIDE SEQUENCE</scope>
</reference>
<sequence>MKVQSTPRKESNCTVSEMRPWWTSFLMSSVFGLKVLCYSF</sequence>
<dbReference type="AlphaFoldDB" id="A0A0E9PHZ9"/>
<proteinExistence type="predicted"/>
<reference evidence="1" key="1">
    <citation type="submission" date="2014-11" db="EMBL/GenBank/DDBJ databases">
        <authorList>
            <person name="Amaro Gonzalez C."/>
        </authorList>
    </citation>
    <scope>NUCLEOTIDE SEQUENCE</scope>
</reference>
<organism evidence="1">
    <name type="scientific">Anguilla anguilla</name>
    <name type="common">European freshwater eel</name>
    <name type="synonym">Muraena anguilla</name>
    <dbReference type="NCBI Taxonomy" id="7936"/>
    <lineage>
        <taxon>Eukaryota</taxon>
        <taxon>Metazoa</taxon>
        <taxon>Chordata</taxon>
        <taxon>Craniata</taxon>
        <taxon>Vertebrata</taxon>
        <taxon>Euteleostomi</taxon>
        <taxon>Actinopterygii</taxon>
        <taxon>Neopterygii</taxon>
        <taxon>Teleostei</taxon>
        <taxon>Anguilliformes</taxon>
        <taxon>Anguillidae</taxon>
        <taxon>Anguilla</taxon>
    </lineage>
</organism>
<dbReference type="EMBL" id="GBXM01104413">
    <property type="protein sequence ID" value="JAH04164.1"/>
    <property type="molecule type" value="Transcribed_RNA"/>
</dbReference>
<name>A0A0E9PHZ9_ANGAN</name>
<accession>A0A0E9PHZ9</accession>
<evidence type="ECO:0000313" key="1">
    <source>
        <dbReference type="EMBL" id="JAH04164.1"/>
    </source>
</evidence>